<feature type="transmembrane region" description="Helical" evidence="7">
    <location>
        <begin position="249"/>
        <end position="274"/>
    </location>
</feature>
<dbReference type="InterPro" id="IPR013766">
    <property type="entry name" value="Thioredoxin_domain"/>
</dbReference>
<feature type="transmembrane region" description="Helical" evidence="7">
    <location>
        <begin position="20"/>
        <end position="49"/>
    </location>
</feature>
<dbReference type="SUPFAM" id="SSF52833">
    <property type="entry name" value="Thioredoxin-like"/>
    <property type="match status" value="1"/>
</dbReference>
<protein>
    <submittedName>
        <fullName evidence="9">Cytochrome c biogenesis protein CcdA/thiol-disulfide isomerase/thioredoxin</fullName>
    </submittedName>
</protein>
<dbReference type="Pfam" id="PF17991">
    <property type="entry name" value="Thioredoxin_10"/>
    <property type="match status" value="1"/>
</dbReference>
<reference evidence="9 10" key="1">
    <citation type="submission" date="2020-02" db="EMBL/GenBank/DDBJ databases">
        <title>Sequencing the genomes of 1000 actinobacteria strains.</title>
        <authorList>
            <person name="Klenk H.-P."/>
        </authorList>
    </citation>
    <scope>NUCLEOTIDE SEQUENCE [LARGE SCALE GENOMIC DNA]</scope>
    <source>
        <strain evidence="9 10">DSM 27960</strain>
    </source>
</reference>
<comment type="caution">
    <text evidence="9">The sequence shown here is derived from an EMBL/GenBank/DDBJ whole genome shotgun (WGS) entry which is preliminary data.</text>
</comment>
<dbReference type="InterPro" id="IPR000866">
    <property type="entry name" value="AhpC/TSA"/>
</dbReference>
<dbReference type="AlphaFoldDB" id="A0A7X5R279"/>
<keyword evidence="10" id="KW-1185">Reference proteome</keyword>
<dbReference type="InterPro" id="IPR050553">
    <property type="entry name" value="Thioredoxin_ResA/DsbE_sf"/>
</dbReference>
<evidence type="ECO:0000256" key="4">
    <source>
        <dbReference type="ARBA" id="ARBA00022989"/>
    </source>
</evidence>
<feature type="region of interest" description="Disordered" evidence="6">
    <location>
        <begin position="55"/>
        <end position="128"/>
    </location>
</feature>
<feature type="transmembrane region" description="Helical" evidence="7">
    <location>
        <begin position="142"/>
        <end position="164"/>
    </location>
</feature>
<dbReference type="GO" id="GO:0016853">
    <property type="term" value="F:isomerase activity"/>
    <property type="evidence" value="ECO:0007669"/>
    <property type="project" value="UniProtKB-KW"/>
</dbReference>
<proteinExistence type="predicted"/>
<keyword evidence="3 7" id="KW-0812">Transmembrane</keyword>
<evidence type="ECO:0000256" key="3">
    <source>
        <dbReference type="ARBA" id="ARBA00022692"/>
    </source>
</evidence>
<evidence type="ECO:0000313" key="10">
    <source>
        <dbReference type="Proteomes" id="UP000541033"/>
    </source>
</evidence>
<dbReference type="InterPro" id="IPR003834">
    <property type="entry name" value="Cyt_c_assmbl_TM_dom"/>
</dbReference>
<evidence type="ECO:0000256" key="2">
    <source>
        <dbReference type="ARBA" id="ARBA00022475"/>
    </source>
</evidence>
<keyword evidence="2" id="KW-1003">Cell membrane</keyword>
<dbReference type="GO" id="GO:0005886">
    <property type="term" value="C:plasma membrane"/>
    <property type="evidence" value="ECO:0007669"/>
    <property type="project" value="UniProtKB-SubCell"/>
</dbReference>
<evidence type="ECO:0000259" key="8">
    <source>
        <dbReference type="PROSITE" id="PS51352"/>
    </source>
</evidence>
<evidence type="ECO:0000256" key="7">
    <source>
        <dbReference type="SAM" id="Phobius"/>
    </source>
</evidence>
<comment type="subcellular location">
    <subcellularLocation>
        <location evidence="1">Cell membrane</location>
        <topology evidence="1">Multi-pass membrane protein</topology>
    </subcellularLocation>
</comment>
<dbReference type="EMBL" id="JAAMOX010000001">
    <property type="protein sequence ID" value="NIH54035.1"/>
    <property type="molecule type" value="Genomic_DNA"/>
</dbReference>
<evidence type="ECO:0000256" key="6">
    <source>
        <dbReference type="SAM" id="MobiDB-lite"/>
    </source>
</evidence>
<keyword evidence="4 7" id="KW-1133">Transmembrane helix</keyword>
<name>A0A7X5R279_9MICO</name>
<sequence length="655" mass="68863">MAPNTFQTRTGSGGAGKDTMLTLALIGLIGGLITGISPCILPVLPVIFFSGGAESARGTGGSGRPGAGTGTGDRRSGSGSGSGSKGTRNDGAPSSTTTSPTATLPAAANSTATVTNTATSTGPVEADEPVTRVASRWRPYQVVGGLVVSFSLFTLLGSIIISLLGLPQDVLRWAALIVLLLIGLGLIFPPLQHLIERPFARFPQKQVNPERRGFGLGFALGAIYVPCAGPVLAAITVAGSTGSIGVETVVLTVSFAIGTAIPLLAFALAGRRVAERVKAFRKRQKGIRITGGILMIALAIGLVFDLPQAIQKLIPDYTAGLQDTFNNSEQVKQALDLGGLVNDQNKNLDKCSNGSEELESCGTAPDITGIDTWLNTKDGSAIDLKQLKGQVVLIDFWAYSCINCLRSIPHVASWSDTYKDAGLTVVGIHSPEYAFEKEVGNVKASMEKQGITYPVGLDNNLSTWTNYRNRYWPAHYLIDAEGTVRHIKFGEGGYQTTEKLIRELLTDANPEVKLPAATEVADQTPTNGSTTQETYLSPTKAVNFAGTDYTLGEASFDYPSNQPADTFALNGDWNLTSQGITSPNGTVRLKFTAQTVRMVLGGEGSVTVTRDGTSETFDVSGPPDSYPVFEGKTGTTGTLEVTLSGGVDAYSFTFG</sequence>
<dbReference type="InterPro" id="IPR036249">
    <property type="entry name" value="Thioredoxin-like_sf"/>
</dbReference>
<dbReference type="GO" id="GO:0016491">
    <property type="term" value="F:oxidoreductase activity"/>
    <property type="evidence" value="ECO:0007669"/>
    <property type="project" value="InterPro"/>
</dbReference>
<dbReference type="Gene3D" id="2.60.120.260">
    <property type="entry name" value="Galactose-binding domain-like"/>
    <property type="match status" value="1"/>
</dbReference>
<dbReference type="CDD" id="cd03012">
    <property type="entry name" value="TlpA_like_DipZ_like"/>
    <property type="match status" value="1"/>
</dbReference>
<dbReference type="GO" id="GO:0017004">
    <property type="term" value="P:cytochrome complex assembly"/>
    <property type="evidence" value="ECO:0007669"/>
    <property type="project" value="InterPro"/>
</dbReference>
<keyword evidence="9" id="KW-0413">Isomerase</keyword>
<dbReference type="GO" id="GO:0016209">
    <property type="term" value="F:antioxidant activity"/>
    <property type="evidence" value="ECO:0007669"/>
    <property type="project" value="InterPro"/>
</dbReference>
<organism evidence="9 10">
    <name type="scientific">Lysinibacter cavernae</name>
    <dbReference type="NCBI Taxonomy" id="1640652"/>
    <lineage>
        <taxon>Bacteria</taxon>
        <taxon>Bacillati</taxon>
        <taxon>Actinomycetota</taxon>
        <taxon>Actinomycetes</taxon>
        <taxon>Micrococcales</taxon>
        <taxon>Microbacteriaceae</taxon>
        <taxon>Lysinibacter</taxon>
    </lineage>
</organism>
<evidence type="ECO:0000313" key="9">
    <source>
        <dbReference type="EMBL" id="NIH54035.1"/>
    </source>
</evidence>
<evidence type="ECO:0000256" key="1">
    <source>
        <dbReference type="ARBA" id="ARBA00004651"/>
    </source>
</evidence>
<feature type="transmembrane region" description="Helical" evidence="7">
    <location>
        <begin position="213"/>
        <end position="237"/>
    </location>
</feature>
<feature type="transmembrane region" description="Helical" evidence="7">
    <location>
        <begin position="286"/>
        <end position="304"/>
    </location>
</feature>
<feature type="compositionally biased region" description="Low complexity" evidence="6">
    <location>
        <begin position="92"/>
        <end position="121"/>
    </location>
</feature>
<dbReference type="InterPro" id="IPR041017">
    <property type="entry name" value="Thioredoxin_10"/>
</dbReference>
<gene>
    <name evidence="9" type="ORF">FHX76_001903</name>
</gene>
<feature type="domain" description="Thioredoxin" evidence="8">
    <location>
        <begin position="358"/>
        <end position="506"/>
    </location>
</feature>
<feature type="compositionally biased region" description="Gly residues" evidence="6">
    <location>
        <begin position="58"/>
        <end position="71"/>
    </location>
</feature>
<dbReference type="PROSITE" id="PS51352">
    <property type="entry name" value="THIOREDOXIN_2"/>
    <property type="match status" value="1"/>
</dbReference>
<dbReference type="PANTHER" id="PTHR42852">
    <property type="entry name" value="THIOL:DISULFIDE INTERCHANGE PROTEIN DSBE"/>
    <property type="match status" value="1"/>
</dbReference>
<dbReference type="Proteomes" id="UP000541033">
    <property type="component" value="Unassembled WGS sequence"/>
</dbReference>
<dbReference type="Pfam" id="PF02683">
    <property type="entry name" value="DsbD_TM"/>
    <property type="match status" value="1"/>
</dbReference>
<dbReference type="Pfam" id="PF00578">
    <property type="entry name" value="AhpC-TSA"/>
    <property type="match status" value="1"/>
</dbReference>
<accession>A0A7X5R279</accession>
<feature type="transmembrane region" description="Helical" evidence="7">
    <location>
        <begin position="170"/>
        <end position="192"/>
    </location>
</feature>
<dbReference type="PANTHER" id="PTHR42852:SF13">
    <property type="entry name" value="PROTEIN DIPZ"/>
    <property type="match status" value="1"/>
</dbReference>
<dbReference type="Gene3D" id="3.40.30.10">
    <property type="entry name" value="Glutaredoxin"/>
    <property type="match status" value="1"/>
</dbReference>
<keyword evidence="5 7" id="KW-0472">Membrane</keyword>
<evidence type="ECO:0000256" key="5">
    <source>
        <dbReference type="ARBA" id="ARBA00023136"/>
    </source>
</evidence>